<name>A0ABP1QT16_9HEXA</name>
<feature type="compositionally biased region" description="Polar residues" evidence="1">
    <location>
        <begin position="1"/>
        <end position="17"/>
    </location>
</feature>
<evidence type="ECO:0000313" key="3">
    <source>
        <dbReference type="Proteomes" id="UP001642540"/>
    </source>
</evidence>
<gene>
    <name evidence="2" type="ORF">ODALV1_LOCUS14915</name>
</gene>
<protein>
    <submittedName>
        <fullName evidence="2">Uncharacterized protein</fullName>
    </submittedName>
</protein>
<keyword evidence="3" id="KW-1185">Reference proteome</keyword>
<evidence type="ECO:0000256" key="1">
    <source>
        <dbReference type="SAM" id="MobiDB-lite"/>
    </source>
</evidence>
<comment type="caution">
    <text evidence="2">The sequence shown here is derived from an EMBL/GenBank/DDBJ whole genome shotgun (WGS) entry which is preliminary data.</text>
</comment>
<feature type="region of interest" description="Disordered" evidence="1">
    <location>
        <begin position="109"/>
        <end position="144"/>
    </location>
</feature>
<accession>A0ABP1QT16</accession>
<feature type="region of interest" description="Disordered" evidence="1">
    <location>
        <begin position="1"/>
        <end position="55"/>
    </location>
</feature>
<feature type="compositionally biased region" description="Basic and acidic residues" evidence="1">
    <location>
        <begin position="123"/>
        <end position="132"/>
    </location>
</feature>
<organism evidence="2 3">
    <name type="scientific">Orchesella dallaii</name>
    <dbReference type="NCBI Taxonomy" id="48710"/>
    <lineage>
        <taxon>Eukaryota</taxon>
        <taxon>Metazoa</taxon>
        <taxon>Ecdysozoa</taxon>
        <taxon>Arthropoda</taxon>
        <taxon>Hexapoda</taxon>
        <taxon>Collembola</taxon>
        <taxon>Entomobryomorpha</taxon>
        <taxon>Entomobryoidea</taxon>
        <taxon>Orchesellidae</taxon>
        <taxon>Orchesellinae</taxon>
        <taxon>Orchesella</taxon>
    </lineage>
</organism>
<dbReference type="EMBL" id="CAXLJM020000046">
    <property type="protein sequence ID" value="CAL8111305.1"/>
    <property type="molecule type" value="Genomic_DNA"/>
</dbReference>
<feature type="compositionally biased region" description="Basic residues" evidence="1">
    <location>
        <begin position="27"/>
        <end position="41"/>
    </location>
</feature>
<reference evidence="2 3" key="1">
    <citation type="submission" date="2024-08" db="EMBL/GenBank/DDBJ databases">
        <authorList>
            <person name="Cucini C."/>
            <person name="Frati F."/>
        </authorList>
    </citation>
    <scope>NUCLEOTIDE SEQUENCE [LARGE SCALE GENOMIC DNA]</scope>
</reference>
<proteinExistence type="predicted"/>
<evidence type="ECO:0000313" key="2">
    <source>
        <dbReference type="EMBL" id="CAL8111305.1"/>
    </source>
</evidence>
<dbReference type="Proteomes" id="UP001642540">
    <property type="component" value="Unassembled WGS sequence"/>
</dbReference>
<sequence>MDDFNSDSSTTKRTQVQLKKAWDNRKQIAKKASQAKKKSIRRTGGGPADKPLPPELERVCAMIPEQMDSLKNPYDCDEIVIELGNQQPIISSIPNEIPDKGHECNNLPSSPIHDEAQNNPTFDRTETERPVEMPKTSCAPKKKNDPRSLLVEYEKMEHEERMRNLNLQRGILTMEHSIKKRTLEMMEEEHCLKLQILGAKLSAHPPV</sequence>